<dbReference type="PROSITE" id="PS51340">
    <property type="entry name" value="MOSC"/>
    <property type="match status" value="1"/>
</dbReference>
<dbReference type="InterPro" id="IPR005302">
    <property type="entry name" value="MoCF_Sase_C"/>
</dbReference>
<dbReference type="EMBL" id="CP003944">
    <property type="protein sequence ID" value="AFZ51902.1"/>
    <property type="molecule type" value="Genomic_DNA"/>
</dbReference>
<dbReference type="AlphaFoldDB" id="K9YZI2"/>
<evidence type="ECO:0000313" key="3">
    <source>
        <dbReference type="Proteomes" id="UP000010482"/>
    </source>
</evidence>
<feature type="domain" description="MOSC" evidence="1">
    <location>
        <begin position="20"/>
        <end position="145"/>
    </location>
</feature>
<evidence type="ECO:0000313" key="2">
    <source>
        <dbReference type="EMBL" id="AFZ51902.1"/>
    </source>
</evidence>
<reference evidence="2" key="1">
    <citation type="submission" date="2012-04" db="EMBL/GenBank/DDBJ databases">
        <title>Finished genome of Dactylococcopsis salina PCC 8305.</title>
        <authorList>
            <consortium name="US DOE Joint Genome Institute"/>
            <person name="Gugger M."/>
            <person name="Coursin T."/>
            <person name="Rippka R."/>
            <person name="Tandeau De Marsac N."/>
            <person name="Huntemann M."/>
            <person name="Wei C.-L."/>
            <person name="Han J."/>
            <person name="Detter J.C."/>
            <person name="Han C."/>
            <person name="Tapia R."/>
            <person name="Daligault H."/>
            <person name="Chen A."/>
            <person name="Krypides N."/>
            <person name="Mavromatis K."/>
            <person name="Markowitz V."/>
            <person name="Szeto E."/>
            <person name="Ivanova N."/>
            <person name="Ovchinnikova G."/>
            <person name="Pagani I."/>
            <person name="Pati A."/>
            <person name="Goodwin L."/>
            <person name="Peters L."/>
            <person name="Pitluck S."/>
            <person name="Woyke T."/>
            <person name="Kerfeld C."/>
        </authorList>
    </citation>
    <scope>NUCLEOTIDE SEQUENCE [LARGE SCALE GENOMIC DNA]</scope>
    <source>
        <strain evidence="2">PCC 8305</strain>
    </source>
</reference>
<dbReference type="Proteomes" id="UP000010482">
    <property type="component" value="Chromosome"/>
</dbReference>
<dbReference type="OrthoDB" id="1550913at2"/>
<dbReference type="GO" id="GO:0030151">
    <property type="term" value="F:molybdenum ion binding"/>
    <property type="evidence" value="ECO:0007669"/>
    <property type="project" value="InterPro"/>
</dbReference>
<accession>K9YZI2</accession>
<organism evidence="2 3">
    <name type="scientific">Dactylococcopsis salina (strain PCC 8305)</name>
    <name type="common">Myxobactron salinum</name>
    <dbReference type="NCBI Taxonomy" id="13035"/>
    <lineage>
        <taxon>Bacteria</taxon>
        <taxon>Bacillati</taxon>
        <taxon>Cyanobacteriota</taxon>
        <taxon>Cyanophyceae</taxon>
        <taxon>Nodosilineales</taxon>
        <taxon>Cymatolegaceae</taxon>
        <taxon>Dactylococcopsis</taxon>
    </lineage>
</organism>
<name>K9YZI2_DACS8</name>
<keyword evidence="3" id="KW-1185">Reference proteome</keyword>
<dbReference type="RefSeq" id="WP_015230876.1">
    <property type="nucleotide sequence ID" value="NC_019780.1"/>
</dbReference>
<dbReference type="STRING" id="13035.Dacsa_3404"/>
<dbReference type="eggNOG" id="COG2258">
    <property type="taxonomic scope" value="Bacteria"/>
</dbReference>
<dbReference type="Pfam" id="PF03473">
    <property type="entry name" value="MOSC"/>
    <property type="match status" value="1"/>
</dbReference>
<dbReference type="GO" id="GO:0030170">
    <property type="term" value="F:pyridoxal phosphate binding"/>
    <property type="evidence" value="ECO:0007669"/>
    <property type="project" value="InterPro"/>
</dbReference>
<dbReference type="InterPro" id="IPR011037">
    <property type="entry name" value="Pyrv_Knase-like_insert_dom_sf"/>
</dbReference>
<dbReference type="KEGG" id="dsl:Dacsa_3404"/>
<dbReference type="PANTHER" id="PTHR36930:SF1">
    <property type="entry name" value="MOSC DOMAIN-CONTAINING PROTEIN"/>
    <property type="match status" value="1"/>
</dbReference>
<dbReference type="Gene3D" id="2.40.33.20">
    <property type="entry name" value="PK beta-barrel domain-like"/>
    <property type="match status" value="1"/>
</dbReference>
<dbReference type="HOGENOM" id="CLU_104911_2_0_3"/>
<evidence type="ECO:0000259" key="1">
    <source>
        <dbReference type="PROSITE" id="PS51340"/>
    </source>
</evidence>
<sequence length="146" mass="16453">MKDGRIEAIWIKRFKRGPMDAVPEATMIKGRGLVGNADQGTRRQVTIIDAAVWEQVMAELGVEIDPSQRRANLMLRGVDLAYSRKRILQLGDCRVRIFNETKPCERMDEVKSGLQKALYDHWRGGAFGVVIDGGVLRVGDLARWES</sequence>
<dbReference type="GO" id="GO:0003824">
    <property type="term" value="F:catalytic activity"/>
    <property type="evidence" value="ECO:0007669"/>
    <property type="project" value="InterPro"/>
</dbReference>
<dbReference type="InterPro" id="IPR052716">
    <property type="entry name" value="MOSC_domain"/>
</dbReference>
<gene>
    <name evidence="2" type="ORF">Dacsa_3404</name>
</gene>
<protein>
    <recommendedName>
        <fullName evidence="1">MOSC domain-containing protein</fullName>
    </recommendedName>
</protein>
<proteinExistence type="predicted"/>
<dbReference type="PANTHER" id="PTHR36930">
    <property type="entry name" value="METAL-SULFUR CLUSTER BIOSYNTHESIS PROTEINS YUAD-RELATED"/>
    <property type="match status" value="1"/>
</dbReference>
<dbReference type="SUPFAM" id="SSF50800">
    <property type="entry name" value="PK beta-barrel domain-like"/>
    <property type="match status" value="1"/>
</dbReference>